<dbReference type="Gene3D" id="1.10.10.60">
    <property type="entry name" value="Homeodomain-like"/>
    <property type="match status" value="1"/>
</dbReference>
<reference evidence="6 7" key="2">
    <citation type="submission" date="2015-10" db="EMBL/GenBank/DDBJ databases">
        <title>Draft Genome Sequence of Prosthecomicrobium hirschii ATCC 27832.</title>
        <authorList>
            <person name="Daniel J."/>
            <person name="Givan S.A."/>
            <person name="Brun Y.V."/>
            <person name="Brown P.J."/>
        </authorList>
    </citation>
    <scope>NUCLEOTIDE SEQUENCE [LARGE SCALE GENOMIC DNA]</scope>
    <source>
        <strain evidence="6 7">16</strain>
    </source>
</reference>
<evidence type="ECO:0000256" key="4">
    <source>
        <dbReference type="SAM" id="MobiDB-lite"/>
    </source>
</evidence>
<dbReference type="SUPFAM" id="SSF46689">
    <property type="entry name" value="Homeodomain-like"/>
    <property type="match status" value="1"/>
</dbReference>
<dbReference type="InterPro" id="IPR029062">
    <property type="entry name" value="Class_I_gatase-like"/>
</dbReference>
<feature type="domain" description="HTH araC/xylS-type" evidence="5">
    <location>
        <begin position="217"/>
        <end position="315"/>
    </location>
</feature>
<keyword evidence="7" id="KW-1185">Reference proteome</keyword>
<evidence type="ECO:0000256" key="3">
    <source>
        <dbReference type="ARBA" id="ARBA00023163"/>
    </source>
</evidence>
<dbReference type="GO" id="GO:0003700">
    <property type="term" value="F:DNA-binding transcription factor activity"/>
    <property type="evidence" value="ECO:0007669"/>
    <property type="project" value="InterPro"/>
</dbReference>
<evidence type="ECO:0000313" key="6">
    <source>
        <dbReference type="EMBL" id="KPL54614.1"/>
    </source>
</evidence>
<dbReference type="PRINTS" id="PR00032">
    <property type="entry name" value="HTHARAC"/>
</dbReference>
<comment type="caution">
    <text evidence="6">The sequence shown here is derived from an EMBL/GenBank/DDBJ whole genome shotgun (WGS) entry which is preliminary data.</text>
</comment>
<dbReference type="SUPFAM" id="SSF52317">
    <property type="entry name" value="Class I glutamine amidotransferase-like"/>
    <property type="match status" value="1"/>
</dbReference>
<keyword evidence="2" id="KW-0238">DNA-binding</keyword>
<protein>
    <recommendedName>
        <fullName evidence="5">HTH araC/xylS-type domain-containing protein</fullName>
    </recommendedName>
</protein>
<dbReference type="CDD" id="cd03136">
    <property type="entry name" value="GATase1_AraC_ArgR_like"/>
    <property type="match status" value="1"/>
</dbReference>
<dbReference type="Proteomes" id="UP000048984">
    <property type="component" value="Unassembled WGS sequence"/>
</dbReference>
<dbReference type="InterPro" id="IPR020449">
    <property type="entry name" value="Tscrpt_reg_AraC-type_HTH"/>
</dbReference>
<dbReference type="InterPro" id="IPR018060">
    <property type="entry name" value="HTH_AraC"/>
</dbReference>
<organism evidence="6 7">
    <name type="scientific">Prosthecodimorpha hirschii</name>
    <dbReference type="NCBI Taxonomy" id="665126"/>
    <lineage>
        <taxon>Bacteria</taxon>
        <taxon>Pseudomonadati</taxon>
        <taxon>Pseudomonadota</taxon>
        <taxon>Alphaproteobacteria</taxon>
        <taxon>Hyphomicrobiales</taxon>
        <taxon>Ancalomicrobiaceae</taxon>
        <taxon>Prosthecodimorpha</taxon>
    </lineage>
</organism>
<dbReference type="SMART" id="SM00342">
    <property type="entry name" value="HTH_ARAC"/>
    <property type="match status" value="1"/>
</dbReference>
<gene>
    <name evidence="6" type="ORF">ABB55_22270</name>
</gene>
<dbReference type="InterPro" id="IPR009057">
    <property type="entry name" value="Homeodomain-like_sf"/>
</dbReference>
<evidence type="ECO:0000256" key="2">
    <source>
        <dbReference type="ARBA" id="ARBA00023125"/>
    </source>
</evidence>
<sequence>MRASVPFTLGILLVPGFSVLGLAALIEPLRLANHVADRALFAWRTLSPDGAPVVASSGFAVGVDGTGDPDAAFDGLVLCAGGEVEAPDGPYTELIAASARRGALVAGIDGGAEGLAAAGHLADRPVPVHWRRREHFALCRPDLAASDGLFDLSDTRASSAGGMAVVDLALALIQRQAGRDIAVSVCDELLHQRPRAAGEPQRPGAAAPAPQHDPRIAHVIAVMRTAIGAPRPIHAFAADVGLSSRQLERLFLRDLGCSPGAVFLDMRLDRARDLLAGTDQPIASVARDCGFVSQSHFSKVFRDRFGLSPGEARQPVRPPRPSWRAPAVSIGTAASTADA</sequence>
<dbReference type="PANTHER" id="PTHR46796">
    <property type="entry name" value="HTH-TYPE TRANSCRIPTIONAL ACTIVATOR RHAS-RELATED"/>
    <property type="match status" value="1"/>
</dbReference>
<keyword evidence="3" id="KW-0804">Transcription</keyword>
<evidence type="ECO:0000313" key="7">
    <source>
        <dbReference type="Proteomes" id="UP000048984"/>
    </source>
</evidence>
<dbReference type="STRING" id="665126.ABB55_22270"/>
<reference evidence="6 7" key="1">
    <citation type="submission" date="2015-09" db="EMBL/GenBank/DDBJ databases">
        <authorList>
            <person name="Jackson K.R."/>
            <person name="Lunt B.L."/>
            <person name="Fisher J.N.B."/>
            <person name="Gardner A.V."/>
            <person name="Bailey M.E."/>
            <person name="Deus L.M."/>
            <person name="Earl A.S."/>
            <person name="Gibby P.D."/>
            <person name="Hartmann K.A."/>
            <person name="Liu J.E."/>
            <person name="Manci A.M."/>
            <person name="Nielsen D.A."/>
            <person name="Solomon M.B."/>
            <person name="Breakwell D.P."/>
            <person name="Burnett S.H."/>
            <person name="Grose J.H."/>
        </authorList>
    </citation>
    <scope>NUCLEOTIDE SEQUENCE [LARGE SCALE GENOMIC DNA]</scope>
    <source>
        <strain evidence="6 7">16</strain>
    </source>
</reference>
<dbReference type="PROSITE" id="PS01124">
    <property type="entry name" value="HTH_ARAC_FAMILY_2"/>
    <property type="match status" value="1"/>
</dbReference>
<feature type="region of interest" description="Disordered" evidence="4">
    <location>
        <begin position="308"/>
        <end position="339"/>
    </location>
</feature>
<keyword evidence="1" id="KW-0805">Transcription regulation</keyword>
<dbReference type="Gene3D" id="3.40.50.880">
    <property type="match status" value="1"/>
</dbReference>
<proteinExistence type="predicted"/>
<dbReference type="Pfam" id="PF12833">
    <property type="entry name" value="HTH_18"/>
    <property type="match status" value="1"/>
</dbReference>
<accession>A0A0P6W7P8</accession>
<dbReference type="PROSITE" id="PS00041">
    <property type="entry name" value="HTH_ARAC_FAMILY_1"/>
    <property type="match status" value="1"/>
</dbReference>
<name>A0A0P6W7P8_9HYPH</name>
<evidence type="ECO:0000256" key="1">
    <source>
        <dbReference type="ARBA" id="ARBA00023015"/>
    </source>
</evidence>
<evidence type="ECO:0000259" key="5">
    <source>
        <dbReference type="PROSITE" id="PS01124"/>
    </source>
</evidence>
<dbReference type="GO" id="GO:0043565">
    <property type="term" value="F:sequence-specific DNA binding"/>
    <property type="evidence" value="ECO:0007669"/>
    <property type="project" value="InterPro"/>
</dbReference>
<dbReference type="InterPro" id="IPR050204">
    <property type="entry name" value="AraC_XylS_family_regulators"/>
</dbReference>
<dbReference type="AlphaFoldDB" id="A0A0P6W7P8"/>
<dbReference type="EMBL" id="LJYW01000001">
    <property type="protein sequence ID" value="KPL54614.1"/>
    <property type="molecule type" value="Genomic_DNA"/>
</dbReference>
<dbReference type="InterPro" id="IPR018062">
    <property type="entry name" value="HTH_AraC-typ_CS"/>
</dbReference>